<protein>
    <submittedName>
        <fullName evidence="4">PaaI family thioesterase</fullName>
    </submittedName>
</protein>
<dbReference type="RefSeq" id="WP_137276160.1">
    <property type="nucleotide sequence ID" value="NZ_QKNX01000002.1"/>
</dbReference>
<dbReference type="EMBL" id="QKNX01000002">
    <property type="protein sequence ID" value="TKR26244.1"/>
    <property type="molecule type" value="Genomic_DNA"/>
</dbReference>
<name>A0A4U5JBL9_9EURY</name>
<dbReference type="Proteomes" id="UP000308037">
    <property type="component" value="Unassembled WGS sequence"/>
</dbReference>
<dbReference type="CDD" id="cd03443">
    <property type="entry name" value="PaaI_thioesterase"/>
    <property type="match status" value="1"/>
</dbReference>
<keyword evidence="2" id="KW-0378">Hydrolase</keyword>
<dbReference type="Pfam" id="PF03061">
    <property type="entry name" value="4HBT"/>
    <property type="match status" value="1"/>
</dbReference>
<dbReference type="PANTHER" id="PTHR21660">
    <property type="entry name" value="THIOESTERASE SUPERFAMILY MEMBER-RELATED"/>
    <property type="match status" value="1"/>
</dbReference>
<dbReference type="GO" id="GO:0047617">
    <property type="term" value="F:fatty acyl-CoA hydrolase activity"/>
    <property type="evidence" value="ECO:0007669"/>
    <property type="project" value="InterPro"/>
</dbReference>
<dbReference type="AlphaFoldDB" id="A0A4U5JBL9"/>
<gene>
    <name evidence="4" type="ORF">DM868_07040</name>
</gene>
<evidence type="ECO:0000256" key="2">
    <source>
        <dbReference type="ARBA" id="ARBA00022801"/>
    </source>
</evidence>
<dbReference type="InterPro" id="IPR029069">
    <property type="entry name" value="HotDog_dom_sf"/>
</dbReference>
<reference evidence="4 5" key="1">
    <citation type="submission" date="2019-04" db="EMBL/GenBank/DDBJ databases">
        <title>Natronomonas sp. F20-122 a newhaloarchaeon isolated from a saline saltern of Isla Bacuta, Huelva, Spain.</title>
        <authorList>
            <person name="Duran-Viseras A."/>
            <person name="Sanchez-Porro C."/>
            <person name="Ventosa A."/>
        </authorList>
    </citation>
    <scope>NUCLEOTIDE SEQUENCE [LARGE SCALE GENOMIC DNA]</scope>
    <source>
        <strain evidence="4 5">F20-122</strain>
    </source>
</reference>
<evidence type="ECO:0000313" key="5">
    <source>
        <dbReference type="Proteomes" id="UP000308037"/>
    </source>
</evidence>
<comment type="caution">
    <text evidence="4">The sequence shown here is derived from an EMBL/GenBank/DDBJ whole genome shotgun (WGS) entry which is preliminary data.</text>
</comment>
<comment type="similarity">
    <text evidence="1">Belongs to the thioesterase PaaI family.</text>
</comment>
<evidence type="ECO:0000313" key="4">
    <source>
        <dbReference type="EMBL" id="TKR26244.1"/>
    </source>
</evidence>
<organism evidence="4 5">
    <name type="scientific">Natronomonas salsuginis</name>
    <dbReference type="NCBI Taxonomy" id="2217661"/>
    <lineage>
        <taxon>Archaea</taxon>
        <taxon>Methanobacteriati</taxon>
        <taxon>Methanobacteriota</taxon>
        <taxon>Stenosarchaea group</taxon>
        <taxon>Halobacteria</taxon>
        <taxon>Halobacteriales</taxon>
        <taxon>Natronomonadaceae</taxon>
        <taxon>Natronomonas</taxon>
    </lineage>
</organism>
<dbReference type="OrthoDB" id="202321at2157"/>
<dbReference type="PANTHER" id="PTHR21660:SF1">
    <property type="entry name" value="ACYL-COENZYME A THIOESTERASE 13"/>
    <property type="match status" value="1"/>
</dbReference>
<feature type="domain" description="Thioesterase" evidence="3">
    <location>
        <begin position="46"/>
        <end position="120"/>
    </location>
</feature>
<proteinExistence type="inferred from homology"/>
<evidence type="ECO:0000256" key="1">
    <source>
        <dbReference type="ARBA" id="ARBA00008324"/>
    </source>
</evidence>
<keyword evidence="5" id="KW-1185">Reference proteome</keyword>
<evidence type="ECO:0000259" key="3">
    <source>
        <dbReference type="Pfam" id="PF03061"/>
    </source>
</evidence>
<dbReference type="InterPro" id="IPR039298">
    <property type="entry name" value="ACOT13"/>
</dbReference>
<dbReference type="NCBIfam" id="TIGR00369">
    <property type="entry name" value="unchar_dom_1"/>
    <property type="match status" value="1"/>
</dbReference>
<dbReference type="Gene3D" id="3.10.129.10">
    <property type="entry name" value="Hotdog Thioesterase"/>
    <property type="match status" value="1"/>
</dbReference>
<dbReference type="InterPro" id="IPR003736">
    <property type="entry name" value="PAAI_dom"/>
</dbReference>
<accession>A0A4U5JBL9</accession>
<dbReference type="SUPFAM" id="SSF54637">
    <property type="entry name" value="Thioesterase/thiol ester dehydrase-isomerase"/>
    <property type="match status" value="1"/>
</dbReference>
<sequence>MTDANEWFLENHDHLQDLGITLEEQREGYVRLSLPYDESLANPGTGVMQGGIVATLIDHGGGAAIRTTFENPRETTHATTELNVSYLRPATADLTAEATVVRSGRTRGVVRVDVTADTPKGVKEIAVGRVSLYLDRS</sequence>
<dbReference type="InterPro" id="IPR006683">
    <property type="entry name" value="Thioestr_dom"/>
</dbReference>